<proteinExistence type="predicted"/>
<dbReference type="EMBL" id="JBEAFC010000010">
    <property type="protein sequence ID" value="KAL1537961.1"/>
    <property type="molecule type" value="Genomic_DNA"/>
</dbReference>
<protein>
    <recommendedName>
        <fullName evidence="3">HMA domain-containing protein</fullName>
    </recommendedName>
</protein>
<sequence length="148" mass="16924">MDNYATLRCTLKVHPRCDACKRHTMEILGSIVGTYNISIDAARSEAMIVGQVDPNFCLRAIARCNGHADVLRANISHPRMRGESYGYGGFGDSYGPHDYPTRMISDYSYTPNNINYDYEYDRRRRDPYALIDSVPYYNEESMNLCSIL</sequence>
<accession>A0ABD1G1L4</accession>
<keyword evidence="2" id="KW-1185">Reference proteome</keyword>
<name>A0ABD1G1L4_SALDI</name>
<comment type="caution">
    <text evidence="1">The sequence shown here is derived from an EMBL/GenBank/DDBJ whole genome shotgun (WGS) entry which is preliminary data.</text>
</comment>
<gene>
    <name evidence="1" type="ORF">AAHA92_26756</name>
</gene>
<evidence type="ECO:0000313" key="1">
    <source>
        <dbReference type="EMBL" id="KAL1537961.1"/>
    </source>
</evidence>
<dbReference type="InterPro" id="IPR036163">
    <property type="entry name" value="HMA_dom_sf"/>
</dbReference>
<dbReference type="Proteomes" id="UP001567538">
    <property type="component" value="Unassembled WGS sequence"/>
</dbReference>
<reference evidence="1 2" key="1">
    <citation type="submission" date="2024-06" db="EMBL/GenBank/DDBJ databases">
        <title>A chromosome level genome sequence of Diviner's sage (Salvia divinorum).</title>
        <authorList>
            <person name="Ford S.A."/>
            <person name="Ro D.-K."/>
            <person name="Ness R.W."/>
            <person name="Phillips M.A."/>
        </authorList>
    </citation>
    <scope>NUCLEOTIDE SEQUENCE [LARGE SCALE GENOMIC DNA]</scope>
    <source>
        <strain evidence="1">SAF-2024a</strain>
        <tissue evidence="1">Leaf</tissue>
    </source>
</reference>
<dbReference type="Gene3D" id="3.30.70.100">
    <property type="match status" value="1"/>
</dbReference>
<organism evidence="1 2">
    <name type="scientific">Salvia divinorum</name>
    <name type="common">Maria pastora</name>
    <name type="synonym">Diviner's sage</name>
    <dbReference type="NCBI Taxonomy" id="28513"/>
    <lineage>
        <taxon>Eukaryota</taxon>
        <taxon>Viridiplantae</taxon>
        <taxon>Streptophyta</taxon>
        <taxon>Embryophyta</taxon>
        <taxon>Tracheophyta</taxon>
        <taxon>Spermatophyta</taxon>
        <taxon>Magnoliopsida</taxon>
        <taxon>eudicotyledons</taxon>
        <taxon>Gunneridae</taxon>
        <taxon>Pentapetalae</taxon>
        <taxon>asterids</taxon>
        <taxon>lamiids</taxon>
        <taxon>Lamiales</taxon>
        <taxon>Lamiaceae</taxon>
        <taxon>Nepetoideae</taxon>
        <taxon>Mentheae</taxon>
        <taxon>Salviinae</taxon>
        <taxon>Salvia</taxon>
        <taxon>Salvia subgen. Calosphace</taxon>
    </lineage>
</organism>
<dbReference type="SUPFAM" id="SSF55008">
    <property type="entry name" value="HMA, heavy metal-associated domain"/>
    <property type="match status" value="1"/>
</dbReference>
<evidence type="ECO:0008006" key="3">
    <source>
        <dbReference type="Google" id="ProtNLM"/>
    </source>
</evidence>
<dbReference type="AlphaFoldDB" id="A0ABD1G1L4"/>
<evidence type="ECO:0000313" key="2">
    <source>
        <dbReference type="Proteomes" id="UP001567538"/>
    </source>
</evidence>